<proteinExistence type="predicted"/>
<dbReference type="Proteomes" id="UP000267858">
    <property type="component" value="Chromosome"/>
</dbReference>
<dbReference type="GO" id="GO:0043709">
    <property type="term" value="P:cell adhesion involved in single-species biofilm formation"/>
    <property type="evidence" value="ECO:0007669"/>
    <property type="project" value="TreeGrafter"/>
</dbReference>
<dbReference type="EMBL" id="LR134141">
    <property type="protein sequence ID" value="VEA06174.1"/>
    <property type="molecule type" value="Genomic_DNA"/>
</dbReference>
<keyword evidence="1" id="KW-0732">Signal</keyword>
<evidence type="ECO:0000313" key="2">
    <source>
        <dbReference type="EMBL" id="VEA06174.1"/>
    </source>
</evidence>
<dbReference type="Gene3D" id="2.60.40.1090">
    <property type="entry name" value="Fimbrial-type adhesion domain"/>
    <property type="match status" value="1"/>
</dbReference>
<feature type="chain" id="PRO_5025433417" evidence="1">
    <location>
        <begin position="26"/>
        <end position="196"/>
    </location>
</feature>
<feature type="signal peptide" evidence="1">
    <location>
        <begin position="1"/>
        <end position="25"/>
    </location>
</feature>
<dbReference type="GO" id="GO:0009289">
    <property type="term" value="C:pilus"/>
    <property type="evidence" value="ECO:0007669"/>
    <property type="project" value="InterPro"/>
</dbReference>
<gene>
    <name evidence="2" type="ORF">NCTC5773_04101</name>
</gene>
<organism evidence="2 3">
    <name type="scientific">Salmonella enterica subsp. salamae</name>
    <dbReference type="NCBI Taxonomy" id="59202"/>
    <lineage>
        <taxon>Bacteria</taxon>
        <taxon>Pseudomonadati</taxon>
        <taxon>Pseudomonadota</taxon>
        <taxon>Gammaproteobacteria</taxon>
        <taxon>Enterobacterales</taxon>
        <taxon>Enterobacteriaceae</taxon>
        <taxon>Salmonella</taxon>
    </lineage>
</organism>
<dbReference type="RefSeq" id="WP_232081765.1">
    <property type="nucleotide sequence ID" value="NZ_DACWUI010000002.1"/>
</dbReference>
<dbReference type="SUPFAM" id="SSF49401">
    <property type="entry name" value="Bacterial adhesins"/>
    <property type="match status" value="1"/>
</dbReference>
<protein>
    <submittedName>
        <fullName evidence="2">Fimbrial protein</fullName>
    </submittedName>
</protein>
<dbReference type="AlphaFoldDB" id="A0A6D2GCN3"/>
<sequence>MNIKKSFSKLPTTALLLIAAGAVHAEDTTLDATLTATIRETTCDMKLSGGIGSDTQQKINVTLPGNDHPWIPLADGQAGKGIATFKLQIIECPASLSSLKTTIKGTADVTLKTGLANQIAKADGGAEYAALEIARTTATTAPFTINSETDAGRLVWTDTEIDKKEVSLTATLRETQPGLMSLGKYTAVATFEFSYE</sequence>
<dbReference type="PANTHER" id="PTHR33420:SF33">
    <property type="entry name" value="MINOR FIMBRIAL SUBUNIT"/>
    <property type="match status" value="1"/>
</dbReference>
<accession>A0A6D2GCN3</accession>
<name>A0A6D2GCN3_SALER</name>
<evidence type="ECO:0000256" key="1">
    <source>
        <dbReference type="SAM" id="SignalP"/>
    </source>
</evidence>
<dbReference type="InterPro" id="IPR036937">
    <property type="entry name" value="Adhesion_dom_fimbrial_sf"/>
</dbReference>
<dbReference type="InterPro" id="IPR008966">
    <property type="entry name" value="Adhesion_dom_sf"/>
</dbReference>
<reference evidence="2 3" key="1">
    <citation type="submission" date="2018-12" db="EMBL/GenBank/DDBJ databases">
        <authorList>
            <consortium name="Pathogen Informatics"/>
        </authorList>
    </citation>
    <scope>NUCLEOTIDE SEQUENCE [LARGE SCALE GENOMIC DNA]</scope>
    <source>
        <strain evidence="2 3">NCTC5773</strain>
    </source>
</reference>
<dbReference type="PANTHER" id="PTHR33420">
    <property type="entry name" value="FIMBRIAL SUBUNIT ELFA-RELATED"/>
    <property type="match status" value="1"/>
</dbReference>
<dbReference type="InterPro" id="IPR050263">
    <property type="entry name" value="Bact_Fimbrial_Adh_Pro"/>
</dbReference>
<evidence type="ECO:0000313" key="3">
    <source>
        <dbReference type="Proteomes" id="UP000267858"/>
    </source>
</evidence>